<dbReference type="SUPFAM" id="SSF140931">
    <property type="entry name" value="Fic-like"/>
    <property type="match status" value="1"/>
</dbReference>
<evidence type="ECO:0000313" key="5">
    <source>
        <dbReference type="Proteomes" id="UP001174909"/>
    </source>
</evidence>
<dbReference type="PANTHER" id="PTHR13504:SF38">
    <property type="entry name" value="FIDO DOMAIN-CONTAINING PROTEIN"/>
    <property type="match status" value="1"/>
</dbReference>
<keyword evidence="4" id="KW-0548">Nucleotidyltransferase</keyword>
<feature type="binding site" evidence="2">
    <location>
        <begin position="235"/>
        <end position="242"/>
    </location>
    <ligand>
        <name>ATP</name>
        <dbReference type="ChEBI" id="CHEBI:30616"/>
    </ligand>
</feature>
<dbReference type="Pfam" id="PF02661">
    <property type="entry name" value="Fic"/>
    <property type="match status" value="1"/>
</dbReference>
<dbReference type="PROSITE" id="PS51459">
    <property type="entry name" value="FIDO"/>
    <property type="match status" value="1"/>
</dbReference>
<dbReference type="AlphaFoldDB" id="A0AA35RK34"/>
<evidence type="ECO:0000259" key="3">
    <source>
        <dbReference type="PROSITE" id="PS51459"/>
    </source>
</evidence>
<accession>A0AA35RK34</accession>
<dbReference type="EMBL" id="CASHTH010001226">
    <property type="protein sequence ID" value="CAI8012980.1"/>
    <property type="molecule type" value="Genomic_DNA"/>
</dbReference>
<dbReference type="InterPro" id="IPR003812">
    <property type="entry name" value="Fido"/>
</dbReference>
<keyword evidence="4" id="KW-0808">Transferase</keyword>
<feature type="active site" evidence="1">
    <location>
        <position position="231"/>
    </location>
</feature>
<dbReference type="GO" id="GO:0016779">
    <property type="term" value="F:nucleotidyltransferase activity"/>
    <property type="evidence" value="ECO:0007669"/>
    <property type="project" value="UniProtKB-KW"/>
</dbReference>
<keyword evidence="2" id="KW-0067">ATP-binding</keyword>
<dbReference type="Gene3D" id="1.10.3290.10">
    <property type="entry name" value="Fido-like domain"/>
    <property type="match status" value="1"/>
</dbReference>
<evidence type="ECO:0000313" key="4">
    <source>
        <dbReference type="EMBL" id="CAI8012980.1"/>
    </source>
</evidence>
<gene>
    <name evidence="4" type="ORF">GBAR_LOCUS8282</name>
</gene>
<sequence length="511" mass="58084">MTSPDLAATVSHVWQPIAPISEDFTYDFFAIDGLQRQWLAHRPSLEASASTAYEDLLARLTRSWAIETGIIEGLYTLDRGVTETLVAQGISVDLIERSSTNKSPADLARILNDHQDAIVGIYAKIKEELPITRISILQLHTVLTRNQQTHTVVDHLGREFEARLIPGEFKKWLNNPTRPDNGTIHEYCPPEQVDSELDNLLEHYNAYLQDSDRYHPLLTAAWLHHRFVQIHPFSDGNGRVVRALLTWHLVRENYLPIVVTRDDRPRYIAALEKADAGNLVPFVDLLVLLQRRAIVEALDKHEPEPAGLVDQVLSHIVSQVGRRNAEHEAQLRSVNDTAQALRDHAASQLTRQADQIASQLNQVGINMEPEVINGGPGDKEHWYHREVVESANQATPRQWVNFNESRFWVRLAMNPRSNPGQSRLVFLVSLHHIEWQLSGLMSATAFARVEHYKDPADPDTPENPHTFINCTPPDTFTITNEYDVYALYPRFATWTEQALAIALQQWGHYLA</sequence>
<comment type="caution">
    <text evidence="4">The sequence shown here is derived from an EMBL/GenBank/DDBJ whole genome shotgun (WGS) entry which is preliminary data.</text>
</comment>
<keyword evidence="2" id="KW-0547">Nucleotide-binding</keyword>
<reference evidence="4" key="1">
    <citation type="submission" date="2023-03" db="EMBL/GenBank/DDBJ databases">
        <authorList>
            <person name="Steffen K."/>
            <person name="Cardenas P."/>
        </authorList>
    </citation>
    <scope>NUCLEOTIDE SEQUENCE</scope>
</reference>
<protein>
    <submittedName>
        <fullName evidence="4">Protein adenylyltransferase Fic</fullName>
    </submittedName>
</protein>
<keyword evidence="5" id="KW-1185">Reference proteome</keyword>
<proteinExistence type="predicted"/>
<dbReference type="Proteomes" id="UP001174909">
    <property type="component" value="Unassembled WGS sequence"/>
</dbReference>
<name>A0AA35RK34_GEOBA</name>
<evidence type="ECO:0000256" key="2">
    <source>
        <dbReference type="PIRSR" id="PIRSR640198-2"/>
    </source>
</evidence>
<feature type="domain" description="Fido" evidence="3">
    <location>
        <begin position="131"/>
        <end position="288"/>
    </location>
</feature>
<dbReference type="InterPro" id="IPR036597">
    <property type="entry name" value="Fido-like_dom_sf"/>
</dbReference>
<dbReference type="PANTHER" id="PTHR13504">
    <property type="entry name" value="FIDO DOMAIN-CONTAINING PROTEIN DDB_G0283145"/>
    <property type="match status" value="1"/>
</dbReference>
<dbReference type="GO" id="GO:0005524">
    <property type="term" value="F:ATP binding"/>
    <property type="evidence" value="ECO:0007669"/>
    <property type="project" value="UniProtKB-KW"/>
</dbReference>
<dbReference type="InterPro" id="IPR040198">
    <property type="entry name" value="Fido_containing"/>
</dbReference>
<evidence type="ECO:0000256" key="1">
    <source>
        <dbReference type="PIRSR" id="PIRSR640198-1"/>
    </source>
</evidence>
<organism evidence="4 5">
    <name type="scientific">Geodia barretti</name>
    <name type="common">Barrett's horny sponge</name>
    <dbReference type="NCBI Taxonomy" id="519541"/>
    <lineage>
        <taxon>Eukaryota</taxon>
        <taxon>Metazoa</taxon>
        <taxon>Porifera</taxon>
        <taxon>Demospongiae</taxon>
        <taxon>Heteroscleromorpha</taxon>
        <taxon>Tetractinellida</taxon>
        <taxon>Astrophorina</taxon>
        <taxon>Geodiidae</taxon>
        <taxon>Geodia</taxon>
    </lineage>
</organism>